<evidence type="ECO:0000256" key="2">
    <source>
        <dbReference type="ARBA" id="ARBA00023002"/>
    </source>
</evidence>
<keyword evidence="2" id="KW-0560">Oxidoreductase</keyword>
<accession>A0A167INP0</accession>
<dbReference type="SUPFAM" id="SSF51735">
    <property type="entry name" value="NAD(P)-binding Rossmann-fold domains"/>
    <property type="match status" value="1"/>
</dbReference>
<keyword evidence="3" id="KW-1133">Transmembrane helix</keyword>
<dbReference type="AlphaFoldDB" id="A0A167INP0"/>
<keyword evidence="3" id="KW-0472">Membrane</keyword>
<dbReference type="PANTHER" id="PTHR43180">
    <property type="entry name" value="3-OXOACYL-(ACYL-CARRIER-PROTEIN) REDUCTASE (AFU_ORTHOLOGUE AFUA_6G11210)"/>
    <property type="match status" value="1"/>
</dbReference>
<keyword evidence="5" id="KW-1185">Reference proteome</keyword>
<dbReference type="PANTHER" id="PTHR43180:SF33">
    <property type="entry name" value="15-HYDROXYPROSTAGLANDIN DEHYDROGENASE [NAD(+)]-LIKE"/>
    <property type="match status" value="1"/>
</dbReference>
<evidence type="ECO:0000256" key="3">
    <source>
        <dbReference type="SAM" id="Phobius"/>
    </source>
</evidence>
<dbReference type="Gene3D" id="3.40.50.720">
    <property type="entry name" value="NAD(P)-binding Rossmann-like Domain"/>
    <property type="match status" value="1"/>
</dbReference>
<comment type="similarity">
    <text evidence="1">Belongs to the short-chain dehydrogenases/reductases (SDR) family.</text>
</comment>
<gene>
    <name evidence="4" type="ORF">CALVIDRAFT_540692</name>
</gene>
<dbReference type="Proteomes" id="UP000076738">
    <property type="component" value="Unassembled WGS sequence"/>
</dbReference>
<evidence type="ECO:0000313" key="5">
    <source>
        <dbReference type="Proteomes" id="UP000076738"/>
    </source>
</evidence>
<proteinExistence type="inferred from homology"/>
<evidence type="ECO:0000313" key="4">
    <source>
        <dbReference type="EMBL" id="KZO92810.1"/>
    </source>
</evidence>
<name>A0A167INP0_CALVF</name>
<dbReference type="InterPro" id="IPR002347">
    <property type="entry name" value="SDR_fam"/>
</dbReference>
<dbReference type="STRING" id="1330018.A0A167INP0"/>
<organism evidence="4 5">
    <name type="scientific">Calocera viscosa (strain TUFC12733)</name>
    <dbReference type="NCBI Taxonomy" id="1330018"/>
    <lineage>
        <taxon>Eukaryota</taxon>
        <taxon>Fungi</taxon>
        <taxon>Dikarya</taxon>
        <taxon>Basidiomycota</taxon>
        <taxon>Agaricomycotina</taxon>
        <taxon>Dacrymycetes</taxon>
        <taxon>Dacrymycetales</taxon>
        <taxon>Dacrymycetaceae</taxon>
        <taxon>Calocera</taxon>
    </lineage>
</organism>
<dbReference type="Pfam" id="PF00106">
    <property type="entry name" value="adh_short"/>
    <property type="match status" value="1"/>
</dbReference>
<protein>
    <submittedName>
        <fullName evidence="4">NAD(P)-binding protein</fullName>
    </submittedName>
</protein>
<reference evidence="4 5" key="1">
    <citation type="journal article" date="2016" name="Mol. Biol. Evol.">
        <title>Comparative Genomics of Early-Diverging Mushroom-Forming Fungi Provides Insights into the Origins of Lignocellulose Decay Capabilities.</title>
        <authorList>
            <person name="Nagy L.G."/>
            <person name="Riley R."/>
            <person name="Tritt A."/>
            <person name="Adam C."/>
            <person name="Daum C."/>
            <person name="Floudas D."/>
            <person name="Sun H."/>
            <person name="Yadav J.S."/>
            <person name="Pangilinan J."/>
            <person name="Larsson K.H."/>
            <person name="Matsuura K."/>
            <person name="Barry K."/>
            <person name="Labutti K."/>
            <person name="Kuo R."/>
            <person name="Ohm R.A."/>
            <person name="Bhattacharya S.S."/>
            <person name="Shirouzu T."/>
            <person name="Yoshinaga Y."/>
            <person name="Martin F.M."/>
            <person name="Grigoriev I.V."/>
            <person name="Hibbett D.S."/>
        </authorList>
    </citation>
    <scope>NUCLEOTIDE SEQUENCE [LARGE SCALE GENOMIC DNA]</scope>
    <source>
        <strain evidence="4 5">TUFC12733</strain>
    </source>
</reference>
<dbReference type="OrthoDB" id="5371740at2759"/>
<dbReference type="GO" id="GO:0016491">
    <property type="term" value="F:oxidoreductase activity"/>
    <property type="evidence" value="ECO:0007669"/>
    <property type="project" value="UniProtKB-KW"/>
</dbReference>
<keyword evidence="3" id="KW-0812">Transmembrane</keyword>
<evidence type="ECO:0000256" key="1">
    <source>
        <dbReference type="ARBA" id="ARBA00006484"/>
    </source>
</evidence>
<dbReference type="InterPro" id="IPR036291">
    <property type="entry name" value="NAD(P)-bd_dom_sf"/>
</dbReference>
<dbReference type="PRINTS" id="PR00081">
    <property type="entry name" value="GDHRDH"/>
</dbReference>
<dbReference type="EMBL" id="KV417307">
    <property type="protein sequence ID" value="KZO92810.1"/>
    <property type="molecule type" value="Genomic_DNA"/>
</dbReference>
<feature type="transmembrane region" description="Helical" evidence="3">
    <location>
        <begin position="20"/>
        <end position="46"/>
    </location>
</feature>
<sequence>MTALNITDEDLAKLKGKVTIITGGSAGIGLATSLLFASHGAILYIADLRPPPPDAALPNSTFIKTDVTSWDSLLALFQRTVDEQGRVDILLANAGVGEVEDMFKDSFDASGKLLRPKYPVLAINLMGVVDCVKIAVHFMKKQGKGSIVMTGSTASYLGEPLPQYTTAKHGVRCSHFL</sequence>